<dbReference type="InterPro" id="IPR036291">
    <property type="entry name" value="NAD(P)-bd_dom_sf"/>
</dbReference>
<reference evidence="2 3" key="1">
    <citation type="submission" date="2017-04" db="EMBL/GenBank/DDBJ databases">
        <authorList>
            <person name="Afonso C.L."/>
            <person name="Miller P.J."/>
            <person name="Scott M.A."/>
            <person name="Spackman E."/>
            <person name="Goraichik I."/>
            <person name="Dimitrov K.M."/>
            <person name="Suarez D.L."/>
            <person name="Swayne D.E."/>
        </authorList>
    </citation>
    <scope>NUCLEOTIDE SEQUENCE [LARGE SCALE GENOMIC DNA]</scope>
    <source>
        <strain evidence="2 3">CGMCC 1.10972</strain>
    </source>
</reference>
<dbReference type="Pfam" id="PF13460">
    <property type="entry name" value="NAD_binding_10"/>
    <property type="match status" value="1"/>
</dbReference>
<keyword evidence="3" id="KW-1185">Reference proteome</keyword>
<dbReference type="AlphaFoldDB" id="A0A1W2A0L6"/>
<dbReference type="STRING" id="937218.SAMN06297251_103250"/>
<dbReference type="RefSeq" id="WP_170923179.1">
    <property type="nucleotide sequence ID" value="NZ_FWXR01000003.1"/>
</dbReference>
<protein>
    <submittedName>
        <fullName evidence="2">NAD(P)H-binding</fullName>
    </submittedName>
</protein>
<name>A0A1W2A0L6_9HYPH</name>
<dbReference type="InterPro" id="IPR016040">
    <property type="entry name" value="NAD(P)-bd_dom"/>
</dbReference>
<feature type="domain" description="NAD(P)-binding" evidence="1">
    <location>
        <begin position="7"/>
        <end position="74"/>
    </location>
</feature>
<accession>A0A1W2A0L6</accession>
<evidence type="ECO:0000313" key="2">
    <source>
        <dbReference type="EMBL" id="SMC53848.1"/>
    </source>
</evidence>
<organism evidence="2 3">
    <name type="scientific">Fulvimarina manganoxydans</name>
    <dbReference type="NCBI Taxonomy" id="937218"/>
    <lineage>
        <taxon>Bacteria</taxon>
        <taxon>Pseudomonadati</taxon>
        <taxon>Pseudomonadota</taxon>
        <taxon>Alphaproteobacteria</taxon>
        <taxon>Hyphomicrobiales</taxon>
        <taxon>Aurantimonadaceae</taxon>
        <taxon>Fulvimarina</taxon>
    </lineage>
</organism>
<dbReference type="EMBL" id="FWXR01000003">
    <property type="protein sequence ID" value="SMC53848.1"/>
    <property type="molecule type" value="Genomic_DNA"/>
</dbReference>
<dbReference type="Gene3D" id="3.40.50.720">
    <property type="entry name" value="NAD(P)-binding Rossmann-like Domain"/>
    <property type="match status" value="1"/>
</dbReference>
<proteinExistence type="predicted"/>
<dbReference type="SUPFAM" id="SSF51735">
    <property type="entry name" value="NAD(P)-binding Rossmann-fold domains"/>
    <property type="match status" value="1"/>
</dbReference>
<sequence>MIVAVFGATGFIGGRAVLELVHRGHHVRAFGRNRRQLEHLTALPNVETIDLAGPWQEALEGISAVLIALGTLDPNTMQAAHQD</sequence>
<gene>
    <name evidence="2" type="ORF">SAMN06297251_103250</name>
</gene>
<evidence type="ECO:0000313" key="3">
    <source>
        <dbReference type="Proteomes" id="UP000192656"/>
    </source>
</evidence>
<dbReference type="Proteomes" id="UP000192656">
    <property type="component" value="Unassembled WGS sequence"/>
</dbReference>
<evidence type="ECO:0000259" key="1">
    <source>
        <dbReference type="Pfam" id="PF13460"/>
    </source>
</evidence>